<dbReference type="GO" id="GO:0042981">
    <property type="term" value="P:regulation of apoptotic process"/>
    <property type="evidence" value="ECO:0007669"/>
    <property type="project" value="TreeGrafter"/>
</dbReference>
<comment type="subcellular location">
    <subcellularLocation>
        <location evidence="2">Nucleus</location>
        <location evidence="2">Nucleolus</location>
    </subcellularLocation>
</comment>
<feature type="compositionally biased region" description="Polar residues" evidence="14">
    <location>
        <begin position="823"/>
        <end position="833"/>
    </location>
</feature>
<evidence type="ECO:0000256" key="10">
    <source>
        <dbReference type="ARBA" id="ARBA00041300"/>
    </source>
</evidence>
<evidence type="ECO:0000256" key="14">
    <source>
        <dbReference type="SAM" id="MobiDB-lite"/>
    </source>
</evidence>
<feature type="compositionally biased region" description="Polar residues" evidence="14">
    <location>
        <begin position="195"/>
        <end position="216"/>
    </location>
</feature>
<keyword evidence="5" id="KW-0645">Protease</keyword>
<dbReference type="PROSITE" id="PS00973">
    <property type="entry name" value="USP_2"/>
    <property type="match status" value="1"/>
</dbReference>
<dbReference type="InterPro" id="IPR028889">
    <property type="entry name" value="USP"/>
</dbReference>
<organism evidence="16 17">
    <name type="scientific">Cylicocyclus nassatus</name>
    <name type="common">Nematode worm</name>
    <dbReference type="NCBI Taxonomy" id="53992"/>
    <lineage>
        <taxon>Eukaryota</taxon>
        <taxon>Metazoa</taxon>
        <taxon>Ecdysozoa</taxon>
        <taxon>Nematoda</taxon>
        <taxon>Chromadorea</taxon>
        <taxon>Rhabditida</taxon>
        <taxon>Rhabditina</taxon>
        <taxon>Rhabditomorpha</taxon>
        <taxon>Strongyloidea</taxon>
        <taxon>Strongylidae</taxon>
        <taxon>Cylicocyclus</taxon>
    </lineage>
</organism>
<dbReference type="PROSITE" id="PS50235">
    <property type="entry name" value="USP_3"/>
    <property type="match status" value="1"/>
</dbReference>
<evidence type="ECO:0000256" key="12">
    <source>
        <dbReference type="ARBA" id="ARBA00042420"/>
    </source>
</evidence>
<dbReference type="GO" id="GO:0005829">
    <property type="term" value="C:cytosol"/>
    <property type="evidence" value="ECO:0007669"/>
    <property type="project" value="TreeGrafter"/>
</dbReference>
<comment type="caution">
    <text evidence="16">The sequence shown here is derived from an EMBL/GenBank/DDBJ whole genome shotgun (WGS) entry which is preliminary data.</text>
</comment>
<dbReference type="SUPFAM" id="SSF54001">
    <property type="entry name" value="Cysteine proteinases"/>
    <property type="match status" value="1"/>
</dbReference>
<evidence type="ECO:0000259" key="15">
    <source>
        <dbReference type="PROSITE" id="PS50235"/>
    </source>
</evidence>
<dbReference type="PANTHER" id="PTHR24006:SF758">
    <property type="entry name" value="UBIQUITIN CARBOXYL-TERMINAL HYDROLASE 36"/>
    <property type="match status" value="1"/>
</dbReference>
<feature type="compositionally biased region" description="Basic and acidic residues" evidence="14">
    <location>
        <begin position="274"/>
        <end position="300"/>
    </location>
</feature>
<dbReference type="GO" id="GO:0016579">
    <property type="term" value="P:protein deubiquitination"/>
    <property type="evidence" value="ECO:0007669"/>
    <property type="project" value="InterPro"/>
</dbReference>
<evidence type="ECO:0000256" key="3">
    <source>
        <dbReference type="ARBA" id="ARBA00009085"/>
    </source>
</evidence>
<evidence type="ECO:0000256" key="5">
    <source>
        <dbReference type="ARBA" id="ARBA00022670"/>
    </source>
</evidence>
<comment type="catalytic activity">
    <reaction evidence="1">
        <text>Thiol-dependent hydrolysis of ester, thioester, amide, peptide and isopeptide bonds formed by the C-terminal Gly of ubiquitin (a 76-residue protein attached to proteins as an intracellular targeting signal).</text>
        <dbReference type="EC" id="3.4.19.12"/>
    </reaction>
</comment>
<evidence type="ECO:0000256" key="7">
    <source>
        <dbReference type="ARBA" id="ARBA00022801"/>
    </source>
</evidence>
<comment type="similarity">
    <text evidence="3">Belongs to the peptidase C19 family.</text>
</comment>
<evidence type="ECO:0000256" key="11">
    <source>
        <dbReference type="ARBA" id="ARBA00042154"/>
    </source>
</evidence>
<dbReference type="InterPro" id="IPR038765">
    <property type="entry name" value="Papain-like_cys_pep_sf"/>
</dbReference>
<dbReference type="GO" id="GO:0006508">
    <property type="term" value="P:proteolysis"/>
    <property type="evidence" value="ECO:0007669"/>
    <property type="project" value="UniProtKB-KW"/>
</dbReference>
<feature type="compositionally biased region" description="Basic and acidic residues" evidence="14">
    <location>
        <begin position="222"/>
        <end position="257"/>
    </location>
</feature>
<dbReference type="Pfam" id="PF00443">
    <property type="entry name" value="UCH"/>
    <property type="match status" value="1"/>
</dbReference>
<proteinExistence type="inferred from homology"/>
<evidence type="ECO:0000313" key="17">
    <source>
        <dbReference type="Proteomes" id="UP001176961"/>
    </source>
</evidence>
<evidence type="ECO:0000256" key="2">
    <source>
        <dbReference type="ARBA" id="ARBA00004604"/>
    </source>
</evidence>
<dbReference type="GO" id="GO:0005730">
    <property type="term" value="C:nucleolus"/>
    <property type="evidence" value="ECO:0007669"/>
    <property type="project" value="UniProtKB-SubCell"/>
</dbReference>
<dbReference type="GO" id="GO:0004843">
    <property type="term" value="F:cysteine-type deubiquitinase activity"/>
    <property type="evidence" value="ECO:0007669"/>
    <property type="project" value="UniProtKB-EC"/>
</dbReference>
<sequence length="842" mass="94764">MTSEVDVSSITCEKILQSKIFFPRILTLMARDLTNENHDKELPSLDESETTKCTMIMEDCDEDNRLFDAANIPTCDGYDNAAKTPSYYGYESTPERSGANSSTSDLFINEDANSVSSEDAEELQKLNVDAIPTSLMNQNDTSASTFPHIEQSTPSCSTSESPVLPDILSVGSQDSFEDAAKPLPAKVESVDSGFCSKSESSTSINSQTCSQQTFHTPTAAHSEIEKEKSTPHNGETSRHFKEHFHGRIRDDGENEKVEGLRERLSKWRSLPHLNKGEESKRSDHARMESLTDSHKQRSRSDGSPGSIRVRRLSEKGKMEQKFPVLDPRMKDIWDFNNFAPVRNLKCADGIYNSSQHCFMIAVMQTLTHTAPFVRFVVDKHSHNHGSPLGKCFCCDLRKHIFRVLNCHEVPHKMGWILVHWRRLFGEDYRGTQEDAHEFLIKVLDQIDRCSCPSTPMKAAIPKGPSPPMMQLFGFKLRYQLVCPKCGNSSVNYALHNDLSLHLPKQSDQFGFPPKMRNLIALYMKEEVLDYTCPNKRCGAKHAKRRPYILRAPSVLVLQIKRFLPNGKKNGMKVQVEEHLSLGEFSYSQSEKDDYELTAIISHEGYAQYSGHYTALVRGYDRQFYYFNDEYVKPQKLLTANLCPYVVVYSRKGPQERVLASPPRPKLNPAPALMASYPMPSTVPYYGQTLKENGYATVVNKILPILPQRKFEFNMGTNCDSRVTDASQIKFSFKGGGIVANASHQNGIDREISKENGFGASTNIRSNSVLPAKSLFSQNGNYVGNRFSFKLNPPVNLPRVNFGFPSSSSNQSGNYLKAREHSKSNGYYSVSSDDPATKKPRLQ</sequence>
<dbReference type="PANTHER" id="PTHR24006">
    <property type="entry name" value="UBIQUITIN CARBOXYL-TERMINAL HYDROLASE"/>
    <property type="match status" value="1"/>
</dbReference>
<dbReference type="InterPro" id="IPR050164">
    <property type="entry name" value="Peptidase_C19"/>
</dbReference>
<keyword evidence="17" id="KW-1185">Reference proteome</keyword>
<dbReference type="EMBL" id="CATQJL010000326">
    <property type="protein sequence ID" value="CAJ0610030.1"/>
    <property type="molecule type" value="Genomic_DNA"/>
</dbReference>
<name>A0AA36HFU7_CYLNA</name>
<feature type="domain" description="USP" evidence="15">
    <location>
        <begin position="348"/>
        <end position="651"/>
    </location>
</feature>
<gene>
    <name evidence="16" type="ORF">CYNAS_LOCUS22013</name>
</gene>
<evidence type="ECO:0000256" key="8">
    <source>
        <dbReference type="ARBA" id="ARBA00022807"/>
    </source>
</evidence>
<keyword evidence="6" id="KW-0833">Ubl conjugation pathway</keyword>
<dbReference type="InterPro" id="IPR001394">
    <property type="entry name" value="Peptidase_C19_UCH"/>
</dbReference>
<evidence type="ECO:0000313" key="16">
    <source>
        <dbReference type="EMBL" id="CAJ0610030.1"/>
    </source>
</evidence>
<evidence type="ECO:0000256" key="1">
    <source>
        <dbReference type="ARBA" id="ARBA00000707"/>
    </source>
</evidence>
<reference evidence="16" key="1">
    <citation type="submission" date="2023-07" db="EMBL/GenBank/DDBJ databases">
        <authorList>
            <consortium name="CYATHOMIX"/>
        </authorList>
    </citation>
    <scope>NUCLEOTIDE SEQUENCE</scope>
    <source>
        <strain evidence="16">N/A</strain>
    </source>
</reference>
<feature type="region of interest" description="Disordered" evidence="14">
    <location>
        <begin position="806"/>
        <end position="842"/>
    </location>
</feature>
<evidence type="ECO:0000256" key="9">
    <source>
        <dbReference type="ARBA" id="ARBA00039432"/>
    </source>
</evidence>
<feature type="region of interest" description="Disordered" evidence="14">
    <location>
        <begin position="271"/>
        <end position="313"/>
    </location>
</feature>
<accession>A0AA36HFU7</accession>
<keyword evidence="8" id="KW-0788">Thiol protease</keyword>
<dbReference type="Proteomes" id="UP001176961">
    <property type="component" value="Unassembled WGS sequence"/>
</dbReference>
<evidence type="ECO:0000256" key="13">
    <source>
        <dbReference type="ARBA" id="ARBA00043009"/>
    </source>
</evidence>
<dbReference type="EC" id="3.4.19.12" evidence="4"/>
<protein>
    <recommendedName>
        <fullName evidence="9">Ubiquitin carboxyl-terminal hydrolase 36</fullName>
        <ecNumber evidence="4">3.4.19.12</ecNumber>
    </recommendedName>
    <alternativeName>
        <fullName evidence="12">Deubiquitinating enzyme 36</fullName>
    </alternativeName>
    <alternativeName>
        <fullName evidence="11">Protein scrawny</fullName>
    </alternativeName>
    <alternativeName>
        <fullName evidence="10">Ubiquitin thioesterase 36</fullName>
    </alternativeName>
    <alternativeName>
        <fullName evidence="13">Ubiquitin-specific-processing protease 36</fullName>
    </alternativeName>
</protein>
<dbReference type="Gene3D" id="3.90.70.10">
    <property type="entry name" value="Cysteine proteinases"/>
    <property type="match status" value="1"/>
</dbReference>
<evidence type="ECO:0000256" key="6">
    <source>
        <dbReference type="ARBA" id="ARBA00022786"/>
    </source>
</evidence>
<dbReference type="InterPro" id="IPR018200">
    <property type="entry name" value="USP_CS"/>
</dbReference>
<feature type="region of interest" description="Disordered" evidence="14">
    <location>
        <begin position="193"/>
        <end position="257"/>
    </location>
</feature>
<keyword evidence="7" id="KW-0378">Hydrolase</keyword>
<dbReference type="AlphaFoldDB" id="A0AA36HFU7"/>
<evidence type="ECO:0000256" key="4">
    <source>
        <dbReference type="ARBA" id="ARBA00012759"/>
    </source>
</evidence>